<dbReference type="Proteomes" id="UP000019666">
    <property type="component" value="Unassembled WGS sequence"/>
</dbReference>
<evidence type="ECO:0000313" key="2">
    <source>
        <dbReference type="Proteomes" id="UP000019666"/>
    </source>
</evidence>
<organism evidence="1 2">
    <name type="scientific">Rubellimicrobium mesophilum DSM 19309</name>
    <dbReference type="NCBI Taxonomy" id="442562"/>
    <lineage>
        <taxon>Bacteria</taxon>
        <taxon>Pseudomonadati</taxon>
        <taxon>Pseudomonadota</taxon>
        <taxon>Alphaproteobacteria</taxon>
        <taxon>Rhodobacterales</taxon>
        <taxon>Roseobacteraceae</taxon>
        <taxon>Rubellimicrobium</taxon>
    </lineage>
</organism>
<dbReference type="STRING" id="442562.Rumeso_03131"/>
<dbReference type="AlphaFoldDB" id="A0A017HLB5"/>
<name>A0A017HLB5_9RHOB</name>
<sequence length="76" mass="8417">MNDRKIISIILEEAKSLPERCEGYRDEVVAAVGDILEYERQHRVAGTNIQQKITDKCNAAGRFLADRRGAAGGDVD</sequence>
<dbReference type="HOGENOM" id="CLU_2668671_0_0_5"/>
<proteinExistence type="predicted"/>
<dbReference type="EMBL" id="AOSK01000087">
    <property type="protein sequence ID" value="EYD75307.1"/>
    <property type="molecule type" value="Genomic_DNA"/>
</dbReference>
<protein>
    <submittedName>
        <fullName evidence="1">Uncharacterized protein</fullName>
    </submittedName>
</protein>
<keyword evidence="2" id="KW-1185">Reference proteome</keyword>
<gene>
    <name evidence="1" type="ORF">Rumeso_03131</name>
</gene>
<accession>A0A017HLB5</accession>
<evidence type="ECO:0000313" key="1">
    <source>
        <dbReference type="EMBL" id="EYD75307.1"/>
    </source>
</evidence>
<comment type="caution">
    <text evidence="1">The sequence shown here is derived from an EMBL/GenBank/DDBJ whole genome shotgun (WGS) entry which is preliminary data.</text>
</comment>
<reference evidence="1 2" key="1">
    <citation type="submission" date="2013-02" db="EMBL/GenBank/DDBJ databases">
        <authorList>
            <person name="Fiebig A."/>
            <person name="Goeker M."/>
            <person name="Klenk H.-P.P."/>
        </authorList>
    </citation>
    <scope>NUCLEOTIDE SEQUENCE [LARGE SCALE GENOMIC DNA]</scope>
    <source>
        <strain evidence="1 2">DSM 19309</strain>
    </source>
</reference>